<dbReference type="Proteomes" id="UP000663940">
    <property type="component" value="Chromosome"/>
</dbReference>
<dbReference type="EMBL" id="CP071880">
    <property type="protein sequence ID" value="QTE50970.1"/>
    <property type="molecule type" value="Genomic_DNA"/>
</dbReference>
<protein>
    <recommendedName>
        <fullName evidence="3">YXWGXW repeat-containing protein</fullName>
    </recommendedName>
</protein>
<gene>
    <name evidence="1" type="ORF">J3L21_03040</name>
</gene>
<dbReference type="RefSeq" id="WP_167516273.1">
    <property type="nucleotide sequence ID" value="NZ_CP043451.1"/>
</dbReference>
<dbReference type="PROSITE" id="PS51257">
    <property type="entry name" value="PROKAR_LIPOPROTEIN"/>
    <property type="match status" value="1"/>
</dbReference>
<accession>A0ABX7UFZ3</accession>
<evidence type="ECO:0000313" key="2">
    <source>
        <dbReference type="Proteomes" id="UP000663940"/>
    </source>
</evidence>
<proteinExistence type="predicted"/>
<name>A0ABX7UFZ3_9SPHI</name>
<keyword evidence="2" id="KW-1185">Reference proteome</keyword>
<evidence type="ECO:0008006" key="3">
    <source>
        <dbReference type="Google" id="ProtNLM"/>
    </source>
</evidence>
<sequence>MLKPFKYGLLVLITPASFSSCVVHRTAVWVPGHYVVGPYGNRYWVRGHYN</sequence>
<reference evidence="1 2" key="1">
    <citation type="submission" date="2021-03" db="EMBL/GenBank/DDBJ databases">
        <title>Mucilaginibacter strains isolated from gold and copper mining confer multi heavy-metal resistance.</title>
        <authorList>
            <person name="Li Y."/>
        </authorList>
    </citation>
    <scope>NUCLEOTIDE SEQUENCE [LARGE SCALE GENOMIC DNA]</scope>
    <source>
        <strain evidence="1 2">P2-4</strain>
    </source>
</reference>
<organism evidence="1 2">
    <name type="scientific">Mucilaginibacter rubeus</name>
    <dbReference type="NCBI Taxonomy" id="2027860"/>
    <lineage>
        <taxon>Bacteria</taxon>
        <taxon>Pseudomonadati</taxon>
        <taxon>Bacteroidota</taxon>
        <taxon>Sphingobacteriia</taxon>
        <taxon>Sphingobacteriales</taxon>
        <taxon>Sphingobacteriaceae</taxon>
        <taxon>Mucilaginibacter</taxon>
    </lineage>
</organism>
<evidence type="ECO:0000313" key="1">
    <source>
        <dbReference type="EMBL" id="QTE50970.1"/>
    </source>
</evidence>